<organism evidence="2 3">
    <name type="scientific">Cladobotryum mycophilum</name>
    <dbReference type="NCBI Taxonomy" id="491253"/>
    <lineage>
        <taxon>Eukaryota</taxon>
        <taxon>Fungi</taxon>
        <taxon>Dikarya</taxon>
        <taxon>Ascomycota</taxon>
        <taxon>Pezizomycotina</taxon>
        <taxon>Sordariomycetes</taxon>
        <taxon>Hypocreomycetidae</taxon>
        <taxon>Hypocreales</taxon>
        <taxon>Hypocreaceae</taxon>
        <taxon>Cladobotryum</taxon>
    </lineage>
</organism>
<evidence type="ECO:0000313" key="2">
    <source>
        <dbReference type="EMBL" id="KAK5998837.1"/>
    </source>
</evidence>
<proteinExistence type="predicted"/>
<protein>
    <submittedName>
        <fullName evidence="2">Uncharacterized protein</fullName>
    </submittedName>
</protein>
<dbReference type="EMBL" id="JAVFKD010000001">
    <property type="protein sequence ID" value="KAK5998837.1"/>
    <property type="molecule type" value="Genomic_DNA"/>
</dbReference>
<feature type="region of interest" description="Disordered" evidence="1">
    <location>
        <begin position="279"/>
        <end position="311"/>
    </location>
</feature>
<keyword evidence="3" id="KW-1185">Reference proteome</keyword>
<comment type="caution">
    <text evidence="2">The sequence shown here is derived from an EMBL/GenBank/DDBJ whole genome shotgun (WGS) entry which is preliminary data.</text>
</comment>
<feature type="compositionally biased region" description="Low complexity" evidence="1">
    <location>
        <begin position="279"/>
        <end position="288"/>
    </location>
</feature>
<name>A0ABR0T3Z6_9HYPO</name>
<evidence type="ECO:0000256" key="1">
    <source>
        <dbReference type="SAM" id="MobiDB-lite"/>
    </source>
</evidence>
<dbReference type="Proteomes" id="UP001338125">
    <property type="component" value="Unassembled WGS sequence"/>
</dbReference>
<accession>A0ABR0T3Z6</accession>
<feature type="compositionally biased region" description="Acidic residues" evidence="1">
    <location>
        <begin position="300"/>
        <end position="311"/>
    </location>
</feature>
<feature type="region of interest" description="Disordered" evidence="1">
    <location>
        <begin position="1"/>
        <end position="22"/>
    </location>
</feature>
<reference evidence="2 3" key="1">
    <citation type="submission" date="2024-01" db="EMBL/GenBank/DDBJ databases">
        <title>Complete genome of Cladobotryum mycophilum ATHUM6906.</title>
        <authorList>
            <person name="Christinaki A.C."/>
            <person name="Myridakis A.I."/>
            <person name="Kouvelis V.N."/>
        </authorList>
    </citation>
    <scope>NUCLEOTIDE SEQUENCE [LARGE SCALE GENOMIC DNA]</scope>
    <source>
        <strain evidence="2 3">ATHUM6906</strain>
    </source>
</reference>
<gene>
    <name evidence="2" type="ORF">PT974_01220</name>
</gene>
<evidence type="ECO:0000313" key="3">
    <source>
        <dbReference type="Proteomes" id="UP001338125"/>
    </source>
</evidence>
<sequence length="501" mass="55279">MSQSQVPANGGGRRRRRQEDRELRGESILRGTFIGGVIELGTIIRGTMINGVLRRGFILNAVISNATLLNPSFLEDREFEVGGLFGPRDYAADVHHNDDEDVDMDGDLTSALNQSLVVLGEDSDGDGIWNGPLSATAAMSIDIMYSVHRNVNASNGNGGYMNGVYANGVPFANGVYVNGVHTNGIHTNGMYANGASDNYHGNEVNGDGSHNPPVNGIYTDEFHANGMHVNGASNGYHGNDINSNGIHTNGLNGHGEHNEAHYNDPYNIPYGNRNYTNGVNSNVVNGNGHYDSGNDVSIKDDDEPPNNEADDSGIGIIDVDGGEVDNNAHNQSDVSMDAVKSNGGNSGGGLVVEPIQAQLLPYQLNHPRRATTSQLPSLGEIEYNENKAFWFSMILEKDPPIHIRGIRREGERRGARFTWHPDRVPPLGRRCWRELMMARLEYLKKHERVKNPTYMRWEINRRTLVPTLVRLETMDEPVPEPPFSELHQEFFLRKRSRSFNG</sequence>